<evidence type="ECO:0000313" key="3">
    <source>
        <dbReference type="Proteomes" id="UP000279968"/>
    </source>
</evidence>
<proteinExistence type="predicted"/>
<gene>
    <name evidence="2" type="ORF">D7193_09430</name>
</gene>
<organism evidence="2 3">
    <name type="scientific">Micromonospora costi</name>
    <dbReference type="NCBI Taxonomy" id="1530042"/>
    <lineage>
        <taxon>Bacteria</taxon>
        <taxon>Bacillati</taxon>
        <taxon>Actinomycetota</taxon>
        <taxon>Actinomycetes</taxon>
        <taxon>Micromonosporales</taxon>
        <taxon>Micromonosporaceae</taxon>
        <taxon>Micromonospora</taxon>
    </lineage>
</organism>
<feature type="compositionally biased region" description="Gly residues" evidence="1">
    <location>
        <begin position="44"/>
        <end position="57"/>
    </location>
</feature>
<name>A0A3B0AHR4_9ACTN</name>
<evidence type="ECO:0000256" key="1">
    <source>
        <dbReference type="SAM" id="MobiDB-lite"/>
    </source>
</evidence>
<keyword evidence="3" id="KW-1185">Reference proteome</keyword>
<sequence>MRPPRRVRGGGQRPPPRPLPPLIMKLLPVASACRSNNFMINGRGQPGRAGRAGGPCGGRVARSGDFDRGFDQVGGQRGLRGQPAG</sequence>
<dbReference type="AlphaFoldDB" id="A0A3B0AHR4"/>
<reference evidence="2 3" key="1">
    <citation type="journal article" date="2015" name="Int. J. Syst. Evol. Microbiol.">
        <title>Micromonospora costi sp. nov., isolated from a leaf of Costus speciosus.</title>
        <authorList>
            <person name="Thawai C."/>
        </authorList>
    </citation>
    <scope>NUCLEOTIDE SEQUENCE [LARGE SCALE GENOMIC DNA]</scope>
    <source>
        <strain evidence="2 3">CS1-12</strain>
    </source>
</reference>
<dbReference type="Proteomes" id="UP000279968">
    <property type="component" value="Unassembled WGS sequence"/>
</dbReference>
<feature type="region of interest" description="Disordered" evidence="1">
    <location>
        <begin position="1"/>
        <end position="21"/>
    </location>
</feature>
<feature type="region of interest" description="Disordered" evidence="1">
    <location>
        <begin position="42"/>
        <end position="85"/>
    </location>
</feature>
<accession>A0A3B0AHR4</accession>
<protein>
    <submittedName>
        <fullName evidence="2">Uncharacterized protein</fullName>
    </submittedName>
</protein>
<evidence type="ECO:0000313" key="2">
    <source>
        <dbReference type="EMBL" id="RKN58726.1"/>
    </source>
</evidence>
<dbReference type="EMBL" id="RBAN01000001">
    <property type="protein sequence ID" value="RKN58726.1"/>
    <property type="molecule type" value="Genomic_DNA"/>
</dbReference>
<comment type="caution">
    <text evidence="2">The sequence shown here is derived from an EMBL/GenBank/DDBJ whole genome shotgun (WGS) entry which is preliminary data.</text>
</comment>